<evidence type="ECO:0000256" key="3">
    <source>
        <dbReference type="ARBA" id="ARBA00022692"/>
    </source>
</evidence>
<dbReference type="InterPro" id="IPR000620">
    <property type="entry name" value="EamA_dom"/>
</dbReference>
<comment type="subcellular location">
    <subcellularLocation>
        <location evidence="1">Membrane</location>
        <topology evidence="1">Multi-pass membrane protein</topology>
    </subcellularLocation>
</comment>
<dbReference type="Pfam" id="PF00892">
    <property type="entry name" value="EamA"/>
    <property type="match status" value="2"/>
</dbReference>
<reference evidence="8" key="2">
    <citation type="submission" date="2023-01" db="EMBL/GenBank/DDBJ databases">
        <title>Draft genome sequence of Litoribrevibacter albus strain NBRC 110071.</title>
        <authorList>
            <person name="Sun Q."/>
            <person name="Mori K."/>
        </authorList>
    </citation>
    <scope>NUCLEOTIDE SEQUENCE</scope>
    <source>
        <strain evidence="8">NBRC 110071</strain>
    </source>
</reference>
<evidence type="ECO:0000256" key="5">
    <source>
        <dbReference type="ARBA" id="ARBA00023136"/>
    </source>
</evidence>
<keyword evidence="4 6" id="KW-1133">Transmembrane helix</keyword>
<accession>A0AA37S8E5</accession>
<dbReference type="PANTHER" id="PTHR32322:SF2">
    <property type="entry name" value="EAMA DOMAIN-CONTAINING PROTEIN"/>
    <property type="match status" value="1"/>
</dbReference>
<name>A0AA37S8E5_9GAMM</name>
<dbReference type="AlphaFoldDB" id="A0AA37S8E5"/>
<feature type="transmembrane region" description="Helical" evidence="6">
    <location>
        <begin position="147"/>
        <end position="165"/>
    </location>
</feature>
<dbReference type="EMBL" id="BSNM01000011">
    <property type="protein sequence ID" value="GLQ31132.1"/>
    <property type="molecule type" value="Genomic_DNA"/>
</dbReference>
<dbReference type="RefSeq" id="WP_284380629.1">
    <property type="nucleotide sequence ID" value="NZ_BSNM01000011.1"/>
</dbReference>
<proteinExistence type="inferred from homology"/>
<dbReference type="GO" id="GO:0016020">
    <property type="term" value="C:membrane"/>
    <property type="evidence" value="ECO:0007669"/>
    <property type="project" value="UniProtKB-SubCell"/>
</dbReference>
<feature type="transmembrane region" description="Helical" evidence="6">
    <location>
        <begin position="281"/>
        <end position="299"/>
    </location>
</feature>
<reference evidence="8" key="1">
    <citation type="journal article" date="2014" name="Int. J. Syst. Evol. Microbiol.">
        <title>Complete genome sequence of Corynebacterium casei LMG S-19264T (=DSM 44701T), isolated from a smear-ripened cheese.</title>
        <authorList>
            <consortium name="US DOE Joint Genome Institute (JGI-PGF)"/>
            <person name="Walter F."/>
            <person name="Albersmeier A."/>
            <person name="Kalinowski J."/>
            <person name="Ruckert C."/>
        </authorList>
    </citation>
    <scope>NUCLEOTIDE SEQUENCE</scope>
    <source>
        <strain evidence="8">NBRC 110071</strain>
    </source>
</reference>
<keyword evidence="5 6" id="KW-0472">Membrane</keyword>
<dbReference type="PANTHER" id="PTHR32322">
    <property type="entry name" value="INNER MEMBRANE TRANSPORTER"/>
    <property type="match status" value="1"/>
</dbReference>
<feature type="transmembrane region" description="Helical" evidence="6">
    <location>
        <begin position="117"/>
        <end position="135"/>
    </location>
</feature>
<organism evidence="8 9">
    <name type="scientific">Litoribrevibacter albus</name>
    <dbReference type="NCBI Taxonomy" id="1473156"/>
    <lineage>
        <taxon>Bacteria</taxon>
        <taxon>Pseudomonadati</taxon>
        <taxon>Pseudomonadota</taxon>
        <taxon>Gammaproteobacteria</taxon>
        <taxon>Oceanospirillales</taxon>
        <taxon>Oceanospirillaceae</taxon>
        <taxon>Litoribrevibacter</taxon>
    </lineage>
</organism>
<dbReference type="Proteomes" id="UP001161389">
    <property type="component" value="Unassembled WGS sequence"/>
</dbReference>
<feature type="transmembrane region" description="Helical" evidence="6">
    <location>
        <begin position="177"/>
        <end position="195"/>
    </location>
</feature>
<evidence type="ECO:0000313" key="9">
    <source>
        <dbReference type="Proteomes" id="UP001161389"/>
    </source>
</evidence>
<feature type="transmembrane region" description="Helical" evidence="6">
    <location>
        <begin position="34"/>
        <end position="53"/>
    </location>
</feature>
<dbReference type="InterPro" id="IPR050638">
    <property type="entry name" value="AA-Vitamin_Transporters"/>
</dbReference>
<feature type="transmembrane region" description="Helical" evidence="6">
    <location>
        <begin position="254"/>
        <end position="275"/>
    </location>
</feature>
<comment type="caution">
    <text evidence="8">The sequence shown here is derived from an EMBL/GenBank/DDBJ whole genome shotgun (WGS) entry which is preliminary data.</text>
</comment>
<feature type="transmembrane region" description="Helical" evidence="6">
    <location>
        <begin position="90"/>
        <end position="110"/>
    </location>
</feature>
<dbReference type="InterPro" id="IPR037185">
    <property type="entry name" value="EmrE-like"/>
</dbReference>
<feature type="transmembrane region" description="Helical" evidence="6">
    <location>
        <begin position="65"/>
        <end position="84"/>
    </location>
</feature>
<dbReference type="SUPFAM" id="SSF103481">
    <property type="entry name" value="Multidrug resistance efflux transporter EmrE"/>
    <property type="match status" value="2"/>
</dbReference>
<protein>
    <submittedName>
        <fullName evidence="8">Membrane protein</fullName>
    </submittedName>
</protein>
<evidence type="ECO:0000259" key="7">
    <source>
        <dbReference type="Pfam" id="PF00892"/>
    </source>
</evidence>
<feature type="domain" description="EamA" evidence="7">
    <location>
        <begin position="146"/>
        <end position="297"/>
    </location>
</feature>
<feature type="transmembrane region" description="Helical" evidence="6">
    <location>
        <begin position="227"/>
        <end position="247"/>
    </location>
</feature>
<evidence type="ECO:0000256" key="6">
    <source>
        <dbReference type="SAM" id="Phobius"/>
    </source>
</evidence>
<evidence type="ECO:0000256" key="1">
    <source>
        <dbReference type="ARBA" id="ARBA00004141"/>
    </source>
</evidence>
<feature type="domain" description="EamA" evidence="7">
    <location>
        <begin position="5"/>
        <end position="134"/>
    </location>
</feature>
<comment type="similarity">
    <text evidence="2">Belongs to the EamA transporter family.</text>
</comment>
<evidence type="ECO:0000256" key="2">
    <source>
        <dbReference type="ARBA" id="ARBA00007362"/>
    </source>
</evidence>
<keyword evidence="3 6" id="KW-0812">Transmembrane</keyword>
<keyword evidence="9" id="KW-1185">Reference proteome</keyword>
<evidence type="ECO:0000256" key="4">
    <source>
        <dbReference type="ARBA" id="ARBA00022989"/>
    </source>
</evidence>
<gene>
    <name evidence="8" type="primary">pagO</name>
    <name evidence="8" type="ORF">GCM10007876_16110</name>
</gene>
<sequence length="337" mass="36483">MSIAMAYITVILVWTTTPLGVTWSSESIHPTVSALVRMTIAAMLGWCLLRAMGKSLEWSKPAIKKYLYADIGIALSMYTTYHAAGLIPSGLISVLYGLSPIFSAMFALWILKDPMPVYRWIASVISLVGLVVIFGTDITWGEDTVKGIGLLLLSVTLFSLSGVLIKQSEHRNGHLEQTVGALVCSVPIYLVILLIELAGMSYETSVREVINQAVAGASLVSDRSIGAVIYLAIMGSLVGFMCYFHILSVLKPSTVALVTLVTPVLALMLGVVFNGEVVTQQVWIGTFVILSGLILFNWGERLFNGLALIIELFCRSRAAIPSEDIASEMTSVSVSER</sequence>
<evidence type="ECO:0000313" key="8">
    <source>
        <dbReference type="EMBL" id="GLQ31132.1"/>
    </source>
</evidence>